<dbReference type="PATRIC" id="fig|1035195.3.peg.2297"/>
<dbReference type="RefSeq" id="WP_006062375.1">
    <property type="nucleotide sequence ID" value="NZ_KB290824.1"/>
</dbReference>
<keyword evidence="4 8" id="KW-0289">Folate biosynthesis</keyword>
<evidence type="ECO:0000256" key="5">
    <source>
        <dbReference type="ARBA" id="ARBA00023239"/>
    </source>
</evidence>
<protein>
    <recommendedName>
        <fullName evidence="6 8">7,8-dihydroneopterin aldolase</fullName>
        <ecNumber evidence="8">4.1.2.25</ecNumber>
    </recommendedName>
</protein>
<dbReference type="eggNOG" id="COG1539">
    <property type="taxonomic scope" value="Bacteria"/>
</dbReference>
<keyword evidence="11" id="KW-1185">Reference proteome</keyword>
<dbReference type="GO" id="GO:0046656">
    <property type="term" value="P:folic acid biosynthetic process"/>
    <property type="evidence" value="ECO:0007669"/>
    <property type="project" value="UniProtKB-UniRule"/>
</dbReference>
<evidence type="ECO:0000256" key="8">
    <source>
        <dbReference type="RuleBase" id="RU362079"/>
    </source>
</evidence>
<evidence type="ECO:0000313" key="11">
    <source>
        <dbReference type="Proteomes" id="UP000010445"/>
    </source>
</evidence>
<name>L1M9Z8_9CORY</name>
<evidence type="ECO:0000256" key="3">
    <source>
        <dbReference type="ARBA" id="ARBA00005708"/>
    </source>
</evidence>
<dbReference type="SMART" id="SM00905">
    <property type="entry name" value="FolB"/>
    <property type="match status" value="1"/>
</dbReference>
<dbReference type="GO" id="GO:0004150">
    <property type="term" value="F:dihydroneopterin aldolase activity"/>
    <property type="evidence" value="ECO:0007669"/>
    <property type="project" value="UniProtKB-UniRule"/>
</dbReference>
<dbReference type="NCBIfam" id="TIGR00526">
    <property type="entry name" value="folB_dom"/>
    <property type="match status" value="1"/>
</dbReference>
<dbReference type="OrthoDB" id="3212934at2"/>
<dbReference type="SUPFAM" id="SSF55620">
    <property type="entry name" value="Tetrahydrobiopterin biosynthesis enzymes-like"/>
    <property type="match status" value="1"/>
</dbReference>
<dbReference type="AlphaFoldDB" id="L1M9Z8"/>
<dbReference type="GO" id="GO:0046654">
    <property type="term" value="P:tetrahydrofolate biosynthetic process"/>
    <property type="evidence" value="ECO:0007669"/>
    <property type="project" value="UniProtKB-UniRule"/>
</dbReference>
<reference evidence="10 11" key="1">
    <citation type="submission" date="2012-05" db="EMBL/GenBank/DDBJ databases">
        <authorList>
            <person name="Weinstock G."/>
            <person name="Sodergren E."/>
            <person name="Lobos E.A."/>
            <person name="Fulton L."/>
            <person name="Fulton R."/>
            <person name="Courtney L."/>
            <person name="Fronick C."/>
            <person name="O'Laughlin M."/>
            <person name="Godfrey J."/>
            <person name="Wilson R.M."/>
            <person name="Miner T."/>
            <person name="Farmer C."/>
            <person name="Delehaunty K."/>
            <person name="Cordes M."/>
            <person name="Minx P."/>
            <person name="Tomlinson C."/>
            <person name="Chen J."/>
            <person name="Wollam A."/>
            <person name="Pepin K.H."/>
            <person name="Bhonagiri V."/>
            <person name="Zhang X."/>
            <person name="Suruliraj S."/>
            <person name="Warren W."/>
            <person name="Mitreva M."/>
            <person name="Mardis E.R."/>
            <person name="Wilson R.K."/>
        </authorList>
    </citation>
    <scope>NUCLEOTIDE SEQUENCE [LARGE SCALE GENOMIC DNA]</scope>
    <source>
        <strain evidence="10 11">F0235</strain>
    </source>
</reference>
<evidence type="ECO:0000256" key="4">
    <source>
        <dbReference type="ARBA" id="ARBA00022909"/>
    </source>
</evidence>
<dbReference type="NCBIfam" id="TIGR00525">
    <property type="entry name" value="folB"/>
    <property type="match status" value="1"/>
</dbReference>
<comment type="caution">
    <text evidence="10">The sequence shown here is derived from an EMBL/GenBank/DDBJ whole genome shotgun (WGS) entry which is preliminary data.</text>
</comment>
<dbReference type="InterPro" id="IPR043133">
    <property type="entry name" value="GTP-CH-I_C/QueF"/>
</dbReference>
<comment type="similarity">
    <text evidence="3 8">Belongs to the DHNA family.</text>
</comment>
<dbReference type="UniPathway" id="UPA00077">
    <property type="reaction ID" value="UER00154"/>
</dbReference>
<dbReference type="HOGENOM" id="CLU_112632_1_1_11"/>
<dbReference type="PANTHER" id="PTHR42844">
    <property type="entry name" value="DIHYDRONEOPTERIN ALDOLASE 1-RELATED"/>
    <property type="match status" value="1"/>
</dbReference>
<dbReference type="FunFam" id="3.30.1130.10:FF:000003">
    <property type="entry name" value="7,8-dihydroneopterin aldolase"/>
    <property type="match status" value="1"/>
</dbReference>
<dbReference type="CDD" id="cd00534">
    <property type="entry name" value="DHNA_DHNTPE"/>
    <property type="match status" value="1"/>
</dbReference>
<dbReference type="EMBL" id="AMEM01000041">
    <property type="protein sequence ID" value="EKX87794.1"/>
    <property type="molecule type" value="Genomic_DNA"/>
</dbReference>
<evidence type="ECO:0000256" key="1">
    <source>
        <dbReference type="ARBA" id="ARBA00001353"/>
    </source>
</evidence>
<proteinExistence type="inferred from homology"/>
<dbReference type="PANTHER" id="PTHR42844:SF1">
    <property type="entry name" value="DIHYDRONEOPTERIN ALDOLASE 1-RELATED"/>
    <property type="match status" value="1"/>
</dbReference>
<feature type="domain" description="Dihydroneopterin aldolase/epimerase" evidence="9">
    <location>
        <begin position="5"/>
        <end position="118"/>
    </location>
</feature>
<evidence type="ECO:0000256" key="7">
    <source>
        <dbReference type="ARBA" id="ARBA00052077"/>
    </source>
</evidence>
<accession>L1M9Z8</accession>
<dbReference type="Gene3D" id="3.30.1130.10">
    <property type="match status" value="1"/>
</dbReference>
<dbReference type="GO" id="GO:0005737">
    <property type="term" value="C:cytoplasm"/>
    <property type="evidence" value="ECO:0007669"/>
    <property type="project" value="TreeGrafter"/>
</dbReference>
<evidence type="ECO:0000313" key="10">
    <source>
        <dbReference type="EMBL" id="EKX87794.1"/>
    </source>
</evidence>
<organism evidence="10 11">
    <name type="scientific">Corynebacterium durum F0235</name>
    <dbReference type="NCBI Taxonomy" id="1035195"/>
    <lineage>
        <taxon>Bacteria</taxon>
        <taxon>Bacillati</taxon>
        <taxon>Actinomycetota</taxon>
        <taxon>Actinomycetes</taxon>
        <taxon>Mycobacteriales</taxon>
        <taxon>Corynebacteriaceae</taxon>
        <taxon>Corynebacterium</taxon>
    </lineage>
</organism>
<evidence type="ECO:0000259" key="9">
    <source>
        <dbReference type="SMART" id="SM00905"/>
    </source>
</evidence>
<comment type="function">
    <text evidence="8">Catalyzes the conversion of 7,8-dihydroneopterin to 6-hydroxymethyl-7,8-dihydropterin.</text>
</comment>
<dbReference type="EC" id="4.1.2.25" evidence="8"/>
<comment type="pathway">
    <text evidence="2 8">Cofactor biosynthesis; tetrahydrofolate biosynthesis; 2-amino-4-hydroxy-6-hydroxymethyl-7,8-dihydropteridine diphosphate from 7,8-dihydroneopterin triphosphate: step 3/4.</text>
</comment>
<keyword evidence="5 8" id="KW-0456">Lyase</keyword>
<dbReference type="InterPro" id="IPR006157">
    <property type="entry name" value="FolB_dom"/>
</dbReference>
<evidence type="ECO:0000256" key="2">
    <source>
        <dbReference type="ARBA" id="ARBA00005013"/>
    </source>
</evidence>
<evidence type="ECO:0000256" key="6">
    <source>
        <dbReference type="ARBA" id="ARBA00032903"/>
    </source>
</evidence>
<comment type="catalytic activity">
    <reaction evidence="7">
        <text>7,8-dihydroneopterin + O2 = 7,8-dihydroxanthopterin + glycolaldehyde + formate + H(+)</text>
        <dbReference type="Rhea" id="RHEA:45332"/>
        <dbReference type="ChEBI" id="CHEBI:15378"/>
        <dbReference type="ChEBI" id="CHEBI:15379"/>
        <dbReference type="ChEBI" id="CHEBI:15740"/>
        <dbReference type="ChEBI" id="CHEBI:17001"/>
        <dbReference type="ChEBI" id="CHEBI:17071"/>
        <dbReference type="ChEBI" id="CHEBI:85130"/>
        <dbReference type="EC" id="1.13.11.81"/>
    </reaction>
</comment>
<dbReference type="STRING" id="1035195.HMPREF9997_02571"/>
<dbReference type="Proteomes" id="UP000010445">
    <property type="component" value="Unassembled WGS sequence"/>
</dbReference>
<sequence length="132" mass="14435">MADRIELRGLECFGYHGVFEEEKRTGQTFLVDLICWLDCAEAARTDDLNLTINYADLAHMAHTIVSGPSCDLIETVAANIADSAMAEYPQLHAVEVTLHKPQAPIPLSFADVAVVARRSRKKAASAPRVVGR</sequence>
<gene>
    <name evidence="10" type="ORF">HMPREF9997_02571</name>
</gene>
<dbReference type="Pfam" id="PF02152">
    <property type="entry name" value="FolB"/>
    <property type="match status" value="1"/>
</dbReference>
<comment type="catalytic activity">
    <reaction evidence="1 8">
        <text>7,8-dihydroneopterin = 6-hydroxymethyl-7,8-dihydropterin + glycolaldehyde</text>
        <dbReference type="Rhea" id="RHEA:10540"/>
        <dbReference type="ChEBI" id="CHEBI:17001"/>
        <dbReference type="ChEBI" id="CHEBI:17071"/>
        <dbReference type="ChEBI" id="CHEBI:44841"/>
        <dbReference type="EC" id="4.1.2.25"/>
    </reaction>
</comment>
<dbReference type="InterPro" id="IPR006156">
    <property type="entry name" value="Dihydroneopterin_aldolase"/>
</dbReference>